<name>A0ABQ9J0S0_9CUCU</name>
<accession>A0ABQ9J0S0</accession>
<protein>
    <recommendedName>
        <fullName evidence="4">Gag protein</fullName>
    </recommendedName>
</protein>
<evidence type="ECO:0000313" key="3">
    <source>
        <dbReference type="Proteomes" id="UP001162164"/>
    </source>
</evidence>
<reference evidence="2" key="1">
    <citation type="journal article" date="2023" name="Insect Mol. Biol.">
        <title>Genome sequencing provides insights into the evolution of gene families encoding plant cell wall-degrading enzymes in longhorned beetles.</title>
        <authorList>
            <person name="Shin N.R."/>
            <person name="Okamura Y."/>
            <person name="Kirsch R."/>
            <person name="Pauchet Y."/>
        </authorList>
    </citation>
    <scope>NUCLEOTIDE SEQUENCE</scope>
    <source>
        <strain evidence="2">MMC_N1</strain>
    </source>
</reference>
<evidence type="ECO:0000313" key="2">
    <source>
        <dbReference type="EMBL" id="KAJ8970756.1"/>
    </source>
</evidence>
<gene>
    <name evidence="2" type="ORF">NQ317_011686</name>
</gene>
<feature type="region of interest" description="Disordered" evidence="1">
    <location>
        <begin position="413"/>
        <end position="435"/>
    </location>
</feature>
<sequence>MPNNDDIQASRSDTGHVEPYKLSEIFSVIPEYDGNQIFLQTFLNAVRCANSMAIGNQRILLTLHVKNKLRGKAAELINSRNPSTWEEIKILLETHFGDSRDLTSLIQDLQRISQQSNESALNFVSRLQTHNAKMHASVQKTQLTAEQKTAQSNLIETMTLNTLLTGLDPKLGSIIRASNPSTMLAAISRIKRELQLSYFESQKFPKNNKPNMNFKPTSTPNNVRKSCNYCKRTGHSTDECRARQQNNNYPSQFQNFARTNFQPSNFQQPTNFNQNQNRPQINQNFQRPANQNFAQTRPTNPNFPQNNFQQNRPSAIRPNPNFQNQQRPPVIRSNPNFNQPRAHHVNAYNNEYFDDTVHQYSSDQYYYDQNNYDEYYDYSNDPNQYDYTDVDNTAYQQYEQSNYDDTAHQFETFNENNYPNSDFPDTSNQNHPPNQQTTEILTLQNQVQTLSLNEEQKSKEQCFL</sequence>
<organism evidence="2 3">
    <name type="scientific">Molorchus minor</name>
    <dbReference type="NCBI Taxonomy" id="1323400"/>
    <lineage>
        <taxon>Eukaryota</taxon>
        <taxon>Metazoa</taxon>
        <taxon>Ecdysozoa</taxon>
        <taxon>Arthropoda</taxon>
        <taxon>Hexapoda</taxon>
        <taxon>Insecta</taxon>
        <taxon>Pterygota</taxon>
        <taxon>Neoptera</taxon>
        <taxon>Endopterygota</taxon>
        <taxon>Coleoptera</taxon>
        <taxon>Polyphaga</taxon>
        <taxon>Cucujiformia</taxon>
        <taxon>Chrysomeloidea</taxon>
        <taxon>Cerambycidae</taxon>
        <taxon>Lamiinae</taxon>
        <taxon>Monochamini</taxon>
        <taxon>Molorchus</taxon>
    </lineage>
</organism>
<dbReference type="EMBL" id="JAPWTJ010001580">
    <property type="protein sequence ID" value="KAJ8970756.1"/>
    <property type="molecule type" value="Genomic_DNA"/>
</dbReference>
<feature type="compositionally biased region" description="Low complexity" evidence="1">
    <location>
        <begin position="295"/>
        <end position="329"/>
    </location>
</feature>
<feature type="region of interest" description="Disordered" evidence="1">
    <location>
        <begin position="292"/>
        <end position="333"/>
    </location>
</feature>
<evidence type="ECO:0008006" key="4">
    <source>
        <dbReference type="Google" id="ProtNLM"/>
    </source>
</evidence>
<dbReference type="Proteomes" id="UP001162164">
    <property type="component" value="Unassembled WGS sequence"/>
</dbReference>
<keyword evidence="3" id="KW-1185">Reference proteome</keyword>
<proteinExistence type="predicted"/>
<evidence type="ECO:0000256" key="1">
    <source>
        <dbReference type="SAM" id="MobiDB-lite"/>
    </source>
</evidence>
<comment type="caution">
    <text evidence="2">The sequence shown here is derived from an EMBL/GenBank/DDBJ whole genome shotgun (WGS) entry which is preliminary data.</text>
</comment>